<gene>
    <name evidence="7" type="primary">pyrB</name>
    <name evidence="10" type="ORF">DZC52_01420</name>
</gene>
<dbReference type="AlphaFoldDB" id="A0A3E1KCQ1"/>
<dbReference type="SUPFAM" id="SSF53671">
    <property type="entry name" value="Aspartate/ornithine carbamoyltransferase"/>
    <property type="match status" value="1"/>
</dbReference>
<comment type="caution">
    <text evidence="10">The sequence shown here is derived from an EMBL/GenBank/DDBJ whole genome shotgun (WGS) entry which is preliminary data.</text>
</comment>
<dbReference type="GO" id="GO:0004070">
    <property type="term" value="F:aspartate carbamoyltransferase activity"/>
    <property type="evidence" value="ECO:0007669"/>
    <property type="project" value="UniProtKB-UniRule"/>
</dbReference>
<evidence type="ECO:0000256" key="3">
    <source>
        <dbReference type="ARBA" id="ARBA00022679"/>
    </source>
</evidence>
<evidence type="ECO:0000256" key="6">
    <source>
        <dbReference type="ARBA" id="ARBA00048859"/>
    </source>
</evidence>
<dbReference type="InterPro" id="IPR036901">
    <property type="entry name" value="Asp/Orn_carbamoylTrfase_sf"/>
</dbReference>
<protein>
    <recommendedName>
        <fullName evidence="7">Aspartate carbamoyltransferase</fullName>
        <ecNumber evidence="7">2.1.3.2</ecNumber>
    </recommendedName>
    <alternativeName>
        <fullName evidence="7">Aspartate transcarbamylase</fullName>
        <shortName evidence="7">ATCase</shortName>
    </alternativeName>
</protein>
<feature type="binding site" evidence="7">
    <location>
        <position position="100"/>
    </location>
    <ligand>
        <name>carbamoyl phosphate</name>
        <dbReference type="ChEBI" id="CHEBI:58228"/>
    </ligand>
</feature>
<evidence type="ECO:0000256" key="7">
    <source>
        <dbReference type="HAMAP-Rule" id="MF_00001"/>
    </source>
</evidence>
<evidence type="ECO:0000256" key="4">
    <source>
        <dbReference type="ARBA" id="ARBA00022975"/>
    </source>
</evidence>
<dbReference type="Gene3D" id="3.40.50.1370">
    <property type="entry name" value="Aspartate/ornithine carbamoyltransferase"/>
    <property type="match status" value="2"/>
</dbReference>
<evidence type="ECO:0000256" key="5">
    <source>
        <dbReference type="ARBA" id="ARBA00043884"/>
    </source>
</evidence>
<dbReference type="GO" id="GO:0044205">
    <property type="term" value="P:'de novo' UMP biosynthetic process"/>
    <property type="evidence" value="ECO:0007669"/>
    <property type="project" value="UniProtKB-UniRule"/>
</dbReference>
<keyword evidence="4 7" id="KW-0665">Pyrimidine biosynthesis</keyword>
<dbReference type="PANTHER" id="PTHR45753">
    <property type="entry name" value="ORNITHINE CARBAMOYLTRANSFERASE, MITOCHONDRIAL"/>
    <property type="match status" value="1"/>
</dbReference>
<proteinExistence type="inferred from homology"/>
<dbReference type="RefSeq" id="WP_116649340.1">
    <property type="nucleotide sequence ID" value="NZ_QUZK01000006.1"/>
</dbReference>
<dbReference type="InterPro" id="IPR006131">
    <property type="entry name" value="Asp_carbamoyltransf_Asp/Orn-bd"/>
</dbReference>
<dbReference type="UniPathway" id="UPA00070">
    <property type="reaction ID" value="UER00116"/>
</dbReference>
<dbReference type="NCBIfam" id="NF002032">
    <property type="entry name" value="PRK00856.1"/>
    <property type="match status" value="1"/>
</dbReference>
<dbReference type="PROSITE" id="PS00097">
    <property type="entry name" value="CARBAMOYLTRANSFERASE"/>
    <property type="match status" value="1"/>
</dbReference>
<feature type="binding site" evidence="7">
    <location>
        <position position="259"/>
    </location>
    <ligand>
        <name>carbamoyl phosphate</name>
        <dbReference type="ChEBI" id="CHEBI:58228"/>
    </ligand>
</feature>
<dbReference type="PANTHER" id="PTHR45753:SF6">
    <property type="entry name" value="ASPARTATE CARBAMOYLTRANSFERASE"/>
    <property type="match status" value="1"/>
</dbReference>
<feature type="binding site" evidence="7">
    <location>
        <position position="132"/>
    </location>
    <ligand>
        <name>carbamoyl phosphate</name>
        <dbReference type="ChEBI" id="CHEBI:58228"/>
    </ligand>
</feature>
<comment type="similarity">
    <text evidence="2 7">Belongs to the aspartate/ornithine carbamoyltransferase superfamily. ATCase family.</text>
</comment>
<feature type="binding site" evidence="7">
    <location>
        <position position="50"/>
    </location>
    <ligand>
        <name>carbamoyl phosphate</name>
        <dbReference type="ChEBI" id="CHEBI:58228"/>
    </ligand>
</feature>
<feature type="binding site" evidence="7">
    <location>
        <position position="51"/>
    </location>
    <ligand>
        <name>carbamoyl phosphate</name>
        <dbReference type="ChEBI" id="CHEBI:58228"/>
    </ligand>
</feature>
<dbReference type="InterPro" id="IPR002082">
    <property type="entry name" value="Asp_carbamoyltransf"/>
</dbReference>
<feature type="binding site" evidence="7">
    <location>
        <position position="258"/>
    </location>
    <ligand>
        <name>carbamoyl phosphate</name>
        <dbReference type="ChEBI" id="CHEBI:58228"/>
    </ligand>
</feature>
<dbReference type="Pfam" id="PF02729">
    <property type="entry name" value="OTCace_N"/>
    <property type="match status" value="1"/>
</dbReference>
<feature type="binding site" evidence="7">
    <location>
        <position position="129"/>
    </location>
    <ligand>
        <name>carbamoyl phosphate</name>
        <dbReference type="ChEBI" id="CHEBI:58228"/>
    </ligand>
</feature>
<dbReference type="EC" id="2.1.3.2" evidence="7"/>
<sequence length="298" mass="31917">MTDRHLLDIDRLDDEDIERILNRACALAAGAAPSSVATTVANLFYEPSTRTRVSFELAAGRLGMRAVNIELERSSATKGETLEDTVATLAAMGVEAVVLRHPESHRVSRLAKTVSGVRLINAGDGTNAHPSQALLDAATLRSRGIETAGLKLAVVGDIRHSRVAGSGVRLWQRLGVSEIRLAGPPSLLPESPPVPAASLHDNLADALCGADVVMMLRVQHERMDRAGWPDREAYSADWGLKESDLAAAAPGCVVLHPGPINRGMEIDPAVADGGRSLILEQVKMGVFTRMAIFEWLFD</sequence>
<accession>A0A3E1KCQ1</accession>
<feature type="domain" description="Aspartate/ornithine carbamoyltransferase carbamoyl-P binding" evidence="9">
    <location>
        <begin position="4"/>
        <end position="141"/>
    </location>
</feature>
<dbReference type="EMBL" id="QUZK01000006">
    <property type="protein sequence ID" value="RFF32507.1"/>
    <property type="molecule type" value="Genomic_DNA"/>
</dbReference>
<name>A0A3E1KCQ1_9GAMM</name>
<dbReference type="OrthoDB" id="9774690at2"/>
<reference evidence="10 11" key="1">
    <citation type="submission" date="2018-08" db="EMBL/GenBank/DDBJ databases">
        <title>Wenzhouxiangella salilacus sp. nov., a novel bacterium isolated from a saline lake in Xinjiang Province, China.</title>
        <authorList>
            <person name="Han S."/>
        </authorList>
    </citation>
    <scope>NUCLEOTIDE SEQUENCE [LARGE SCALE GENOMIC DNA]</scope>
    <source>
        <strain evidence="10 11">XDB06</strain>
    </source>
</reference>
<dbReference type="GO" id="GO:0006207">
    <property type="term" value="P:'de novo' pyrimidine nucleobase biosynthetic process"/>
    <property type="evidence" value="ECO:0007669"/>
    <property type="project" value="InterPro"/>
</dbReference>
<feature type="binding site" evidence="7">
    <location>
        <position position="78"/>
    </location>
    <ligand>
        <name>L-aspartate</name>
        <dbReference type="ChEBI" id="CHEBI:29991"/>
    </ligand>
</feature>
<feature type="binding site" evidence="7">
    <location>
        <position position="162"/>
    </location>
    <ligand>
        <name>L-aspartate</name>
        <dbReference type="ChEBI" id="CHEBI:29991"/>
    </ligand>
</feature>
<dbReference type="InterPro" id="IPR006132">
    <property type="entry name" value="Asp/Orn_carbamoyltranf_P-bd"/>
</dbReference>
<dbReference type="GO" id="GO:0006520">
    <property type="term" value="P:amino acid metabolic process"/>
    <property type="evidence" value="ECO:0007669"/>
    <property type="project" value="InterPro"/>
</dbReference>
<dbReference type="PRINTS" id="PR00100">
    <property type="entry name" value="AOTCASE"/>
</dbReference>
<comment type="pathway">
    <text evidence="1 7">Pyrimidine metabolism; UMP biosynthesis via de novo pathway; (S)-dihydroorotate from bicarbonate: step 2/3.</text>
</comment>
<comment type="subunit">
    <text evidence="7">Heterododecamer (2C3:3R2) of six catalytic PyrB chains organized as two trimers (C3), and six regulatory PyrI chains organized as three dimers (R2).</text>
</comment>
<evidence type="ECO:0000259" key="9">
    <source>
        <dbReference type="Pfam" id="PF02729"/>
    </source>
</evidence>
<dbReference type="Proteomes" id="UP000260351">
    <property type="component" value="Unassembled WGS sequence"/>
</dbReference>
<dbReference type="Pfam" id="PF00185">
    <property type="entry name" value="OTCace"/>
    <property type="match status" value="1"/>
</dbReference>
<dbReference type="GO" id="GO:0016597">
    <property type="term" value="F:amino acid binding"/>
    <property type="evidence" value="ECO:0007669"/>
    <property type="project" value="InterPro"/>
</dbReference>
<organism evidence="10 11">
    <name type="scientific">Wenzhouxiangella sediminis</name>
    <dbReference type="NCBI Taxonomy" id="1792836"/>
    <lineage>
        <taxon>Bacteria</taxon>
        <taxon>Pseudomonadati</taxon>
        <taxon>Pseudomonadota</taxon>
        <taxon>Gammaproteobacteria</taxon>
        <taxon>Chromatiales</taxon>
        <taxon>Wenzhouxiangellaceae</taxon>
        <taxon>Wenzhouxiangella</taxon>
    </lineage>
</organism>
<evidence type="ECO:0000256" key="2">
    <source>
        <dbReference type="ARBA" id="ARBA00008896"/>
    </source>
</evidence>
<dbReference type="GO" id="GO:0005829">
    <property type="term" value="C:cytosol"/>
    <property type="evidence" value="ECO:0007669"/>
    <property type="project" value="TreeGrafter"/>
</dbReference>
<keyword evidence="11" id="KW-1185">Reference proteome</keyword>
<dbReference type="NCBIfam" id="TIGR00670">
    <property type="entry name" value="asp_carb_tr"/>
    <property type="match status" value="1"/>
</dbReference>
<dbReference type="HAMAP" id="MF_00001">
    <property type="entry name" value="Asp_carb_tr"/>
    <property type="match status" value="1"/>
</dbReference>
<evidence type="ECO:0000313" key="11">
    <source>
        <dbReference type="Proteomes" id="UP000260351"/>
    </source>
</evidence>
<evidence type="ECO:0000256" key="1">
    <source>
        <dbReference type="ARBA" id="ARBA00004852"/>
    </source>
</evidence>
<comment type="catalytic activity">
    <reaction evidence="6 7">
        <text>carbamoyl phosphate + L-aspartate = N-carbamoyl-L-aspartate + phosphate + H(+)</text>
        <dbReference type="Rhea" id="RHEA:20013"/>
        <dbReference type="ChEBI" id="CHEBI:15378"/>
        <dbReference type="ChEBI" id="CHEBI:29991"/>
        <dbReference type="ChEBI" id="CHEBI:32814"/>
        <dbReference type="ChEBI" id="CHEBI:43474"/>
        <dbReference type="ChEBI" id="CHEBI:58228"/>
        <dbReference type="EC" id="2.1.3.2"/>
    </reaction>
</comment>
<feature type="domain" description="Aspartate/ornithine carbamoyltransferase Asp/Orn-binding" evidence="8">
    <location>
        <begin position="149"/>
        <end position="296"/>
    </location>
</feature>
<feature type="binding site" evidence="7">
    <location>
        <position position="217"/>
    </location>
    <ligand>
        <name>L-aspartate</name>
        <dbReference type="ChEBI" id="CHEBI:29991"/>
    </ligand>
</feature>
<evidence type="ECO:0000313" key="10">
    <source>
        <dbReference type="EMBL" id="RFF32507.1"/>
    </source>
</evidence>
<evidence type="ECO:0000259" key="8">
    <source>
        <dbReference type="Pfam" id="PF00185"/>
    </source>
</evidence>
<keyword evidence="3 7" id="KW-0808">Transferase</keyword>
<dbReference type="PRINTS" id="PR00101">
    <property type="entry name" value="ATCASE"/>
</dbReference>
<comment type="function">
    <text evidence="5 7">Catalyzes the condensation of carbamoyl phosphate and aspartate to form carbamoyl aspartate and inorganic phosphate, the committed step in the de novo pyrimidine nucleotide biosynthesis pathway.</text>
</comment>
<dbReference type="InterPro" id="IPR006130">
    <property type="entry name" value="Asp/Orn_carbamoylTrfase"/>
</dbReference>